<name>A0AA88CHL1_FICCA</name>
<dbReference type="PANTHER" id="PTHR48449">
    <property type="entry name" value="DUF1985 DOMAIN-CONTAINING PROTEIN"/>
    <property type="match status" value="1"/>
</dbReference>
<comment type="caution">
    <text evidence="2">The sequence shown here is derived from an EMBL/GenBank/DDBJ whole genome shotgun (WGS) entry which is preliminary data.</text>
</comment>
<dbReference type="PANTHER" id="PTHR48449:SF1">
    <property type="entry name" value="DUF1985 DOMAIN-CONTAINING PROTEIN"/>
    <property type="match status" value="1"/>
</dbReference>
<dbReference type="AlphaFoldDB" id="A0AA88CHL1"/>
<dbReference type="Proteomes" id="UP001187192">
    <property type="component" value="Unassembled WGS sequence"/>
</dbReference>
<dbReference type="EMBL" id="BTGU01008951">
    <property type="protein sequence ID" value="GMN20228.1"/>
    <property type="molecule type" value="Genomic_DNA"/>
</dbReference>
<proteinExistence type="predicted"/>
<accession>A0AA88CHL1</accession>
<feature type="compositionally biased region" description="Polar residues" evidence="1">
    <location>
        <begin position="134"/>
        <end position="143"/>
    </location>
</feature>
<keyword evidence="3" id="KW-1185">Reference proteome</keyword>
<evidence type="ECO:0000313" key="2">
    <source>
        <dbReference type="EMBL" id="GMN20228.1"/>
    </source>
</evidence>
<sequence length="143" mass="16259">MGDALWFELGEDLGRFSINEFCLITGLNCEGSTHLPVVESRLISRYFRRLEAYETLPSIASKFTTKYDQAISRMMSWTTADNVMFDDVLAAFTTLKCFVLMPTEEELKNTWVARLFLKNPNALPQLPPPKSSVPRPNTDTNSE</sequence>
<evidence type="ECO:0000256" key="1">
    <source>
        <dbReference type="SAM" id="MobiDB-lite"/>
    </source>
</evidence>
<feature type="region of interest" description="Disordered" evidence="1">
    <location>
        <begin position="123"/>
        <end position="143"/>
    </location>
</feature>
<protein>
    <submittedName>
        <fullName evidence="2">Uncharacterized protein</fullName>
    </submittedName>
</protein>
<organism evidence="2 3">
    <name type="scientific">Ficus carica</name>
    <name type="common">Common fig</name>
    <dbReference type="NCBI Taxonomy" id="3494"/>
    <lineage>
        <taxon>Eukaryota</taxon>
        <taxon>Viridiplantae</taxon>
        <taxon>Streptophyta</taxon>
        <taxon>Embryophyta</taxon>
        <taxon>Tracheophyta</taxon>
        <taxon>Spermatophyta</taxon>
        <taxon>Magnoliopsida</taxon>
        <taxon>eudicotyledons</taxon>
        <taxon>Gunneridae</taxon>
        <taxon>Pentapetalae</taxon>
        <taxon>rosids</taxon>
        <taxon>fabids</taxon>
        <taxon>Rosales</taxon>
        <taxon>Moraceae</taxon>
        <taxon>Ficeae</taxon>
        <taxon>Ficus</taxon>
    </lineage>
</organism>
<evidence type="ECO:0000313" key="3">
    <source>
        <dbReference type="Proteomes" id="UP001187192"/>
    </source>
</evidence>
<gene>
    <name evidence="2" type="ORF">TIFTF001_051002</name>
</gene>
<reference evidence="2" key="1">
    <citation type="submission" date="2023-07" db="EMBL/GenBank/DDBJ databases">
        <title>draft genome sequence of fig (Ficus carica).</title>
        <authorList>
            <person name="Takahashi T."/>
            <person name="Nishimura K."/>
        </authorList>
    </citation>
    <scope>NUCLEOTIDE SEQUENCE</scope>
</reference>